<proteinExistence type="predicted"/>
<keyword evidence="2" id="KW-1185">Reference proteome</keyword>
<dbReference type="Proteomes" id="UP001060215">
    <property type="component" value="Chromosome 12"/>
</dbReference>
<reference evidence="1 2" key="1">
    <citation type="journal article" date="2022" name="Plant J.">
        <title>Chromosome-level genome of Camellia lanceoleosa provides a valuable resource for understanding genome evolution and self-incompatibility.</title>
        <authorList>
            <person name="Gong W."/>
            <person name="Xiao S."/>
            <person name="Wang L."/>
            <person name="Liao Z."/>
            <person name="Chang Y."/>
            <person name="Mo W."/>
            <person name="Hu G."/>
            <person name="Li W."/>
            <person name="Zhao G."/>
            <person name="Zhu H."/>
            <person name="Hu X."/>
            <person name="Ji K."/>
            <person name="Xiang X."/>
            <person name="Song Q."/>
            <person name="Yuan D."/>
            <person name="Jin S."/>
            <person name="Zhang L."/>
        </authorList>
    </citation>
    <scope>NUCLEOTIDE SEQUENCE [LARGE SCALE GENOMIC DNA]</scope>
    <source>
        <strain evidence="1">SQ_2022a</strain>
    </source>
</reference>
<name>A0ACC0G1F8_9ERIC</name>
<evidence type="ECO:0000313" key="1">
    <source>
        <dbReference type="EMBL" id="KAI7994180.1"/>
    </source>
</evidence>
<comment type="caution">
    <text evidence="1">The sequence shown here is derived from an EMBL/GenBank/DDBJ whole genome shotgun (WGS) entry which is preliminary data.</text>
</comment>
<protein>
    <submittedName>
        <fullName evidence="1">Uncharacterized protein</fullName>
    </submittedName>
</protein>
<dbReference type="EMBL" id="CM045769">
    <property type="protein sequence ID" value="KAI7994180.1"/>
    <property type="molecule type" value="Genomic_DNA"/>
</dbReference>
<accession>A0ACC0G1F8</accession>
<organism evidence="1 2">
    <name type="scientific">Camellia lanceoleosa</name>
    <dbReference type="NCBI Taxonomy" id="1840588"/>
    <lineage>
        <taxon>Eukaryota</taxon>
        <taxon>Viridiplantae</taxon>
        <taxon>Streptophyta</taxon>
        <taxon>Embryophyta</taxon>
        <taxon>Tracheophyta</taxon>
        <taxon>Spermatophyta</taxon>
        <taxon>Magnoliopsida</taxon>
        <taxon>eudicotyledons</taxon>
        <taxon>Gunneridae</taxon>
        <taxon>Pentapetalae</taxon>
        <taxon>asterids</taxon>
        <taxon>Ericales</taxon>
        <taxon>Theaceae</taxon>
        <taxon>Camellia</taxon>
    </lineage>
</organism>
<evidence type="ECO:0000313" key="2">
    <source>
        <dbReference type="Proteomes" id="UP001060215"/>
    </source>
</evidence>
<gene>
    <name evidence="1" type="ORF">LOK49_LG11G02148</name>
</gene>
<sequence>MLKSEGMAEAAKSKLVIGLSWEPKLPLLSSGTKKGSDKPSRTLPESSSSSAAVYKSNTELIDGLFVPPNIPKKLNKLLRKQVKDTVGKNWFDMPAQTLTPELKKDLQLLKQIGNGNFSCVFKVLKRIDGCFYAVKNSTRLLHQYTESWQDINPVAAIGYVVVVDKLLTIQNKSYGQPTILVAKSVKGEEDIPDNAVAMMILDMPDVLSHVSVRARNSKVKFTII</sequence>